<dbReference type="EMBL" id="CP049206">
    <property type="protein sequence ID" value="QTF99791.1"/>
    <property type="molecule type" value="Genomic_DNA"/>
</dbReference>
<dbReference type="RefSeq" id="WP_065697627.1">
    <property type="nucleotide sequence ID" value="NZ_CP049206.1"/>
</dbReference>
<evidence type="ECO:0000313" key="5">
    <source>
        <dbReference type="Proteomes" id="UP000663912"/>
    </source>
</evidence>
<keyword evidence="6" id="KW-1185">Reference proteome</keyword>
<dbReference type="EMBL" id="JAAMCP010000005">
    <property type="protein sequence ID" value="NTF37378.1"/>
    <property type="molecule type" value="Genomic_DNA"/>
</dbReference>
<evidence type="ECO:0000313" key="3">
    <source>
        <dbReference type="EMBL" id="NTF37378.1"/>
    </source>
</evidence>
<proteinExistence type="predicted"/>
<keyword evidence="1" id="KW-0812">Transmembrane</keyword>
<gene>
    <name evidence="3" type="ORF">G6L72_11745</name>
    <name evidence="4" type="ORF">G6M88_04965</name>
</gene>
<reference evidence="3 6" key="1">
    <citation type="journal article" date="2020" name="Science">
        <title>Unexpected conservation and global transmission of agrobacterial virulence plasmids.</title>
        <authorList>
            <person name="Weisberg A.J."/>
            <person name="Davis E.W. 2nd"/>
            <person name="Tabima J."/>
            <person name="Belcher M.S."/>
            <person name="Miller M."/>
            <person name="Kuo C.H."/>
            <person name="Loper J.E."/>
            <person name="Grunwald N.J."/>
            <person name="Putnam M.L."/>
            <person name="Chang J.H."/>
        </authorList>
    </citation>
    <scope>NUCLEOTIDE SEQUENCE [LARGE SCALE GENOMIC DNA]</scope>
    <source>
        <strain evidence="3 6">A19/93</strain>
    </source>
</reference>
<evidence type="ECO:0000259" key="2">
    <source>
        <dbReference type="Pfam" id="PF12158"/>
    </source>
</evidence>
<feature type="transmembrane region" description="Helical" evidence="1">
    <location>
        <begin position="12"/>
        <end position="31"/>
    </location>
</feature>
<accession>A0AAE7R549</accession>
<name>A0AAE7R549_9HYPH</name>
<dbReference type="Pfam" id="PF12158">
    <property type="entry name" value="DUF3592"/>
    <property type="match status" value="1"/>
</dbReference>
<evidence type="ECO:0000313" key="4">
    <source>
        <dbReference type="EMBL" id="QTF99791.1"/>
    </source>
</evidence>
<feature type="domain" description="DUF3592" evidence="2">
    <location>
        <begin position="44"/>
        <end position="106"/>
    </location>
</feature>
<organism evidence="4 5">
    <name type="scientific">Agrobacterium rubi</name>
    <dbReference type="NCBI Taxonomy" id="28099"/>
    <lineage>
        <taxon>Bacteria</taxon>
        <taxon>Pseudomonadati</taxon>
        <taxon>Pseudomonadota</taxon>
        <taxon>Alphaproteobacteria</taxon>
        <taxon>Hyphomicrobiales</taxon>
        <taxon>Rhizobiaceae</taxon>
        <taxon>Rhizobium/Agrobacterium group</taxon>
        <taxon>Agrobacterium</taxon>
    </lineage>
</organism>
<feature type="transmembrane region" description="Helical" evidence="1">
    <location>
        <begin position="112"/>
        <end position="138"/>
    </location>
</feature>
<evidence type="ECO:0000313" key="6">
    <source>
        <dbReference type="Proteomes" id="UP000822331"/>
    </source>
</evidence>
<keyword evidence="1" id="KW-1133">Transmembrane helix</keyword>
<dbReference type="AlphaFoldDB" id="A0AAE7R549"/>
<dbReference type="InterPro" id="IPR021994">
    <property type="entry name" value="DUF3592"/>
</dbReference>
<dbReference type="Proteomes" id="UP000822331">
    <property type="component" value="Unassembled WGS sequence"/>
</dbReference>
<keyword evidence="1" id="KW-0472">Membrane</keyword>
<protein>
    <submittedName>
        <fullName evidence="4">DUF3592 domain-containing protein</fullName>
    </submittedName>
</protein>
<dbReference type="KEGG" id="arui:G6M88_04965"/>
<dbReference type="Proteomes" id="UP000663912">
    <property type="component" value="Chromosome 1"/>
</dbReference>
<sequence>MGATTIVRLVGWCFLVIGLVFAVAGAGLFYYDNQFAARALRSEGVVSDLVRKRDETGYTAIVRFTDAQGQQQEMADRMTSSPPRFSRGDKVDILYDPQSPSSALIDDVQGRYFLPGMFGGLGIIFTILGGAMVLVLFFRKRRNAWLLRFGQPVEADFLHVFRDEKLNVNGANPFRVVAQGADPTNGRIRRYESGPIWVDPTDQLQGRKLRVLVDPKKPEHHMIDLTDVVSDPA</sequence>
<reference evidence="4" key="2">
    <citation type="submission" date="2020-02" db="EMBL/GenBank/DDBJ databases">
        <title>Unexpected conservation and global transmission of agrobacterial virulence plasmids.</title>
        <authorList>
            <person name="Weisberg A.J."/>
            <person name="Davis E.W. II"/>
            <person name="Tabima J.R."/>
            <person name="Belcher M.S."/>
            <person name="Miller M."/>
            <person name="Kuo C.-H."/>
            <person name="Loper J.E."/>
            <person name="Grunwald N.J."/>
            <person name="Putnam M.L."/>
            <person name="Chang J.H."/>
        </authorList>
    </citation>
    <scope>NUCLEOTIDE SEQUENCE</scope>
    <source>
        <strain evidence="4">W2/73</strain>
    </source>
</reference>
<evidence type="ECO:0000256" key="1">
    <source>
        <dbReference type="SAM" id="Phobius"/>
    </source>
</evidence>